<evidence type="ECO:0000313" key="5">
    <source>
        <dbReference type="Proteomes" id="UP000633509"/>
    </source>
</evidence>
<dbReference type="GO" id="GO:0016740">
    <property type="term" value="F:transferase activity"/>
    <property type="evidence" value="ECO:0007669"/>
    <property type="project" value="UniProtKB-KW"/>
</dbReference>
<dbReference type="EMBL" id="JADBEK010000001">
    <property type="protein sequence ID" value="MBE1582266.1"/>
    <property type="molecule type" value="Genomic_DNA"/>
</dbReference>
<evidence type="ECO:0000256" key="1">
    <source>
        <dbReference type="ARBA" id="ARBA00006129"/>
    </source>
</evidence>
<dbReference type="InterPro" id="IPR043129">
    <property type="entry name" value="ATPase_NBD"/>
</dbReference>
<dbReference type="Proteomes" id="UP000633509">
    <property type="component" value="Unassembled WGS sequence"/>
</dbReference>
<dbReference type="InterPro" id="IPR031730">
    <property type="entry name" value="Carbam_trans_C"/>
</dbReference>
<organism evidence="4 5">
    <name type="scientific">Nonomuraea angiospora</name>
    <dbReference type="NCBI Taxonomy" id="46172"/>
    <lineage>
        <taxon>Bacteria</taxon>
        <taxon>Bacillati</taxon>
        <taxon>Actinomycetota</taxon>
        <taxon>Actinomycetes</taxon>
        <taxon>Streptosporangiales</taxon>
        <taxon>Streptosporangiaceae</taxon>
        <taxon>Nonomuraea</taxon>
    </lineage>
</organism>
<comment type="similarity">
    <text evidence="1">Belongs to the NodU/CmcH family.</text>
</comment>
<comment type="caution">
    <text evidence="4">The sequence shown here is derived from an EMBL/GenBank/DDBJ whole genome shotgun (WGS) entry which is preliminary data.</text>
</comment>
<feature type="domain" description="Carbamoyltransferase C-terminal" evidence="3">
    <location>
        <begin position="395"/>
        <end position="566"/>
    </location>
</feature>
<protein>
    <submittedName>
        <fullName evidence="4">Carbamoyltransferase</fullName>
        <ecNumber evidence="4">2.1.3.-</ecNumber>
    </submittedName>
</protein>
<dbReference type="RefSeq" id="WP_192783570.1">
    <property type="nucleotide sequence ID" value="NZ_JADBEK010000001.1"/>
</dbReference>
<dbReference type="CDD" id="cd24100">
    <property type="entry name" value="ASKHA_NBD_MJ1051-like_N"/>
    <property type="match status" value="1"/>
</dbReference>
<dbReference type="EC" id="2.1.3.-" evidence="4"/>
<name>A0ABR9LQ95_9ACTN</name>
<dbReference type="Gene3D" id="3.30.420.40">
    <property type="match status" value="2"/>
</dbReference>
<feature type="domain" description="Carbamoyltransferase" evidence="2">
    <location>
        <begin position="2"/>
        <end position="337"/>
    </location>
</feature>
<dbReference type="Gene3D" id="3.90.870.20">
    <property type="entry name" value="Carbamoyltransferase, C-terminal domain"/>
    <property type="match status" value="1"/>
</dbReference>
<dbReference type="InterPro" id="IPR051338">
    <property type="entry name" value="NodU/CmcH_Carbamoyltrnsfr"/>
</dbReference>
<dbReference type="SUPFAM" id="SSF53067">
    <property type="entry name" value="Actin-like ATPase domain"/>
    <property type="match status" value="1"/>
</dbReference>
<dbReference type="InterPro" id="IPR038152">
    <property type="entry name" value="Carbam_trans_C_sf"/>
</dbReference>
<evidence type="ECO:0000259" key="2">
    <source>
        <dbReference type="Pfam" id="PF02543"/>
    </source>
</evidence>
<dbReference type="Pfam" id="PF02543">
    <property type="entry name" value="Carbam_trans_N"/>
    <property type="match status" value="1"/>
</dbReference>
<gene>
    <name evidence="4" type="ORF">H4W80_000524</name>
</gene>
<proteinExistence type="inferred from homology"/>
<reference evidence="4 5" key="1">
    <citation type="submission" date="2020-10" db="EMBL/GenBank/DDBJ databases">
        <title>Sequencing the genomes of 1000 actinobacteria strains.</title>
        <authorList>
            <person name="Klenk H.-P."/>
        </authorList>
    </citation>
    <scope>NUCLEOTIDE SEQUENCE [LARGE SCALE GENOMIC DNA]</scope>
    <source>
        <strain evidence="4 5">DSM 43173</strain>
    </source>
</reference>
<sequence length="573" mass="63277">MKVLGVHDGHSASACIIDDDQVVAAIQEERLTREKNRGGAPKAAVQRILELTGTSLHEIDQVAFSTLEFRNPGLHTTADVMTVFGRTFTAPAEQLALESRGGAVEQQRRRAEFLRDAGYPEERIQFIDHHTCHAATAYFARGTFDQEVLVLTSDGHGDDLCASVSVGSNGKLTRLAAVPRDDSIAAIYGYVTYLLGFVPLEHEYKLMGMAPYAENTKAASEICALFESMFEMDPAEPLIWKRRQGTPPVTEMAPMLLDLLRFRRFDTVMAGLQMFAERVTTQWVTNVVRSLGITDLAFGGGLFMNVKINQRIAALPEVTSAFFCPSGGDESNSLGAAWVAADTAPSPTDSGRRPLPGLYLGSEYTDADVAAAVDQHTFLKSVRVHEVDDIEDRCAALLADKKIVARFAGRMEFGARALGNRSILANPSDPDATLIINQMVKKRDFWMPFAPTVLRERAHDYLTDWREFGGEYMAQAFSLNEEKFHELRAAVHPQDHTCRPQILSAEANPRYHRLIKLFEERTGIGAVLNTSFNLHGYPIVESPAQALRVFDLSGLRYLALGNLLIEQDDAPAS</sequence>
<keyword evidence="5" id="KW-1185">Reference proteome</keyword>
<evidence type="ECO:0000313" key="4">
    <source>
        <dbReference type="EMBL" id="MBE1582266.1"/>
    </source>
</evidence>
<keyword evidence="4" id="KW-0808">Transferase</keyword>
<evidence type="ECO:0000259" key="3">
    <source>
        <dbReference type="Pfam" id="PF16861"/>
    </source>
</evidence>
<dbReference type="Pfam" id="PF16861">
    <property type="entry name" value="Carbam_trans_C"/>
    <property type="match status" value="1"/>
</dbReference>
<dbReference type="InterPro" id="IPR003696">
    <property type="entry name" value="Carbtransf_dom"/>
</dbReference>
<accession>A0ABR9LQ95</accession>
<dbReference type="PANTHER" id="PTHR34847">
    <property type="entry name" value="NODULATION PROTEIN U"/>
    <property type="match status" value="1"/>
</dbReference>
<dbReference type="PANTHER" id="PTHR34847:SF1">
    <property type="entry name" value="NODULATION PROTEIN U"/>
    <property type="match status" value="1"/>
</dbReference>